<dbReference type="GO" id="GO:0006281">
    <property type="term" value="P:DNA repair"/>
    <property type="evidence" value="ECO:0007669"/>
    <property type="project" value="TreeGrafter"/>
</dbReference>
<dbReference type="Gene3D" id="3.40.50.10810">
    <property type="entry name" value="Tandem AAA-ATPase domain"/>
    <property type="match status" value="2"/>
</dbReference>
<dbReference type="SMART" id="SM00487">
    <property type="entry name" value="DEXDc"/>
    <property type="match status" value="1"/>
</dbReference>
<dbReference type="AlphaFoldDB" id="A0A7W6DF44"/>
<evidence type="ECO:0000259" key="3">
    <source>
        <dbReference type="PROSITE" id="PS51194"/>
    </source>
</evidence>
<protein>
    <submittedName>
        <fullName evidence="4">SNF2 family DNA or RNA helicase</fullName>
    </submittedName>
</protein>
<evidence type="ECO:0000256" key="1">
    <source>
        <dbReference type="ARBA" id="ARBA00022801"/>
    </source>
</evidence>
<keyword evidence="1" id="KW-0378">Hydrolase</keyword>
<reference evidence="4 5" key="1">
    <citation type="submission" date="2020-08" db="EMBL/GenBank/DDBJ databases">
        <title>Genomic Encyclopedia of Type Strains, Phase IV (KMG-IV): sequencing the most valuable type-strain genomes for metagenomic binning, comparative biology and taxonomic classification.</title>
        <authorList>
            <person name="Goeker M."/>
        </authorList>
    </citation>
    <scope>NUCLEOTIDE SEQUENCE [LARGE SCALE GENOMIC DNA]</scope>
    <source>
        <strain evidence="4 5">DSM 100211</strain>
    </source>
</reference>
<keyword evidence="4" id="KW-0067">ATP-binding</keyword>
<dbReference type="PROSITE" id="PS51192">
    <property type="entry name" value="HELICASE_ATP_BIND_1"/>
    <property type="match status" value="1"/>
</dbReference>
<dbReference type="InterPro" id="IPR038718">
    <property type="entry name" value="SNF2-like_sf"/>
</dbReference>
<evidence type="ECO:0000259" key="2">
    <source>
        <dbReference type="PROSITE" id="PS51192"/>
    </source>
</evidence>
<dbReference type="GO" id="GO:0031297">
    <property type="term" value="P:replication fork processing"/>
    <property type="evidence" value="ECO:0007669"/>
    <property type="project" value="TreeGrafter"/>
</dbReference>
<keyword evidence="4" id="KW-0347">Helicase</keyword>
<organism evidence="4 5">
    <name type="scientific">Mycoplana azooxidifex</name>
    <dbReference type="NCBI Taxonomy" id="1636188"/>
    <lineage>
        <taxon>Bacteria</taxon>
        <taxon>Pseudomonadati</taxon>
        <taxon>Pseudomonadota</taxon>
        <taxon>Alphaproteobacteria</taxon>
        <taxon>Hyphomicrobiales</taxon>
        <taxon>Rhizobiaceae</taxon>
        <taxon>Mycoplana</taxon>
    </lineage>
</organism>
<accession>A0A7W6DF44</accession>
<feature type="domain" description="Helicase C-terminal" evidence="3">
    <location>
        <begin position="287"/>
        <end position="430"/>
    </location>
</feature>
<dbReference type="InterPro" id="IPR014001">
    <property type="entry name" value="Helicase_ATP-bd"/>
</dbReference>
<dbReference type="PANTHER" id="PTHR45766">
    <property type="entry name" value="DNA ANNEALING HELICASE AND ENDONUCLEASE ZRANB3 FAMILY MEMBER"/>
    <property type="match status" value="1"/>
</dbReference>
<evidence type="ECO:0000313" key="4">
    <source>
        <dbReference type="EMBL" id="MBB3980126.1"/>
    </source>
</evidence>
<dbReference type="Pfam" id="PF00271">
    <property type="entry name" value="Helicase_C"/>
    <property type="match status" value="1"/>
</dbReference>
<dbReference type="GO" id="GO:0005524">
    <property type="term" value="F:ATP binding"/>
    <property type="evidence" value="ECO:0007669"/>
    <property type="project" value="InterPro"/>
</dbReference>
<dbReference type="CDD" id="cd18793">
    <property type="entry name" value="SF2_C_SNF"/>
    <property type="match status" value="1"/>
</dbReference>
<evidence type="ECO:0000313" key="5">
    <source>
        <dbReference type="Proteomes" id="UP000574761"/>
    </source>
</evidence>
<comment type="caution">
    <text evidence="4">The sequence shown here is derived from an EMBL/GenBank/DDBJ whole genome shotgun (WGS) entry which is preliminary data.</text>
</comment>
<sequence>MRLTPDPYQQEGIEWLSTRRRAMLADEPGLGKTMQAIRAVDRLPALFVLVVCPASLVTHWHRQVEEQSNGTWSVFVTSYEGLAGKHKDFVMTNSWCVVIFDEGHFLKNAGSKRTKAAYGDLSEPPGYEGGVLALADWCWTLTGTPMPNHSGELYSHLRALDADRVRSPKTGRVWTQQQFEAHFCEMRHAFVGMQIVGTKNDAKLNEKLDGFMLRRLKKDVLPQLPSIRFGELYVDAGVTDEDLGIDPEDIAKIREALETKGVEGLKNQYTHFAALRRATGLAKVKPVIEWLRMWLETTDKKIVVFGHHTDALRAIYHARGINEWAVKIEGSTTQPLRQPLVDRFQTDPKVRVMIGQIGAAGTGLTMTAASDMLFLESSWVPADNAQASMRIHRIGQKNACVVRFAMLPRSIDEQVQKAVMRKSESIARVLGDA</sequence>
<dbReference type="RefSeq" id="WP_183808275.1">
    <property type="nucleotide sequence ID" value="NZ_JACIEE010000015.1"/>
</dbReference>
<name>A0A7W6DF44_9HYPH</name>
<keyword evidence="5" id="KW-1185">Reference proteome</keyword>
<proteinExistence type="predicted"/>
<dbReference type="Pfam" id="PF00176">
    <property type="entry name" value="SNF2-rel_dom"/>
    <property type="match status" value="2"/>
</dbReference>
<dbReference type="PROSITE" id="PS51194">
    <property type="entry name" value="HELICASE_CTER"/>
    <property type="match status" value="1"/>
</dbReference>
<dbReference type="Gene3D" id="3.40.50.300">
    <property type="entry name" value="P-loop containing nucleotide triphosphate hydrolases"/>
    <property type="match status" value="1"/>
</dbReference>
<dbReference type="SUPFAM" id="SSF52540">
    <property type="entry name" value="P-loop containing nucleoside triphosphate hydrolases"/>
    <property type="match status" value="2"/>
</dbReference>
<gene>
    <name evidence="4" type="ORF">GGQ64_005373</name>
</gene>
<dbReference type="Proteomes" id="UP000574761">
    <property type="component" value="Unassembled WGS sequence"/>
</dbReference>
<dbReference type="EMBL" id="JACIEE010000015">
    <property type="protein sequence ID" value="MBB3980126.1"/>
    <property type="molecule type" value="Genomic_DNA"/>
</dbReference>
<dbReference type="GO" id="GO:0016787">
    <property type="term" value="F:hydrolase activity"/>
    <property type="evidence" value="ECO:0007669"/>
    <property type="project" value="UniProtKB-KW"/>
</dbReference>
<dbReference type="PANTHER" id="PTHR45766:SF6">
    <property type="entry name" value="SWI_SNF-RELATED MATRIX-ASSOCIATED ACTIN-DEPENDENT REGULATOR OF CHROMATIN SUBFAMILY A-LIKE PROTEIN 1"/>
    <property type="match status" value="1"/>
</dbReference>
<dbReference type="InterPro" id="IPR000330">
    <property type="entry name" value="SNF2_N"/>
</dbReference>
<dbReference type="InterPro" id="IPR001650">
    <property type="entry name" value="Helicase_C-like"/>
</dbReference>
<dbReference type="InterPro" id="IPR049730">
    <property type="entry name" value="SNF2/RAD54-like_C"/>
</dbReference>
<dbReference type="InterPro" id="IPR027417">
    <property type="entry name" value="P-loop_NTPase"/>
</dbReference>
<dbReference type="GO" id="GO:0004386">
    <property type="term" value="F:helicase activity"/>
    <property type="evidence" value="ECO:0007669"/>
    <property type="project" value="UniProtKB-KW"/>
</dbReference>
<feature type="domain" description="Helicase ATP-binding" evidence="2">
    <location>
        <begin position="13"/>
        <end position="163"/>
    </location>
</feature>
<keyword evidence="4" id="KW-0547">Nucleotide-binding</keyword>